<feature type="compositionally biased region" description="Polar residues" evidence="2">
    <location>
        <begin position="187"/>
        <end position="198"/>
    </location>
</feature>
<evidence type="ECO:0000313" key="4">
    <source>
        <dbReference type="EMBL" id="KAJ7351830.1"/>
    </source>
</evidence>
<accession>A0A9X0CJW1</accession>
<evidence type="ECO:0000259" key="3">
    <source>
        <dbReference type="Pfam" id="PF01562"/>
    </source>
</evidence>
<dbReference type="EMBL" id="MU827354">
    <property type="protein sequence ID" value="KAJ7351830.1"/>
    <property type="molecule type" value="Genomic_DNA"/>
</dbReference>
<evidence type="ECO:0000256" key="1">
    <source>
        <dbReference type="ARBA" id="ARBA00023157"/>
    </source>
</evidence>
<name>A0A9X0CJW1_9CNID</name>
<feature type="region of interest" description="Disordered" evidence="2">
    <location>
        <begin position="187"/>
        <end position="218"/>
    </location>
</feature>
<proteinExistence type="predicted"/>
<dbReference type="Pfam" id="PF01562">
    <property type="entry name" value="Pep_M12B_propep"/>
    <property type="match status" value="1"/>
</dbReference>
<dbReference type="Proteomes" id="UP001163046">
    <property type="component" value="Unassembled WGS sequence"/>
</dbReference>
<keyword evidence="5" id="KW-1185">Reference proteome</keyword>
<feature type="domain" description="Peptidase M12B propeptide" evidence="3">
    <location>
        <begin position="104"/>
        <end position="190"/>
    </location>
</feature>
<dbReference type="AlphaFoldDB" id="A0A9X0CJW1"/>
<protein>
    <submittedName>
        <fullName evidence="4">Metalloendopeptidase</fullName>
    </submittedName>
</protein>
<keyword evidence="1" id="KW-1015">Disulfide bond</keyword>
<organism evidence="4 5">
    <name type="scientific">Desmophyllum pertusum</name>
    <dbReference type="NCBI Taxonomy" id="174260"/>
    <lineage>
        <taxon>Eukaryota</taxon>
        <taxon>Metazoa</taxon>
        <taxon>Cnidaria</taxon>
        <taxon>Anthozoa</taxon>
        <taxon>Hexacorallia</taxon>
        <taxon>Scleractinia</taxon>
        <taxon>Caryophylliina</taxon>
        <taxon>Caryophylliidae</taxon>
        <taxon>Desmophyllum</taxon>
    </lineage>
</organism>
<gene>
    <name evidence="4" type="primary">ADAMTS10</name>
    <name evidence="4" type="ORF">OS493_035312</name>
</gene>
<dbReference type="OrthoDB" id="5984516at2759"/>
<dbReference type="InterPro" id="IPR002870">
    <property type="entry name" value="Peptidase_M12B_N"/>
</dbReference>
<sequence>MHHGRFGGGVLIAVRDPIRASPRDDILPDSELIFADILFPSNRNITIGAFYRPPNNDTKPLEHLQEVVNNLSTSELDNLHLRMKRSELEKYFGVISHEEVPEYDVTSPFQVDEKNRFLSHNLNIHARQKRNADEPRVWYYNVKAFGMSLHLNLTKNEDLMSPWLTVQRHENGTVTNEDPPQNTFYNGHVNSEPGSSVAVSKEGGLVSRKEMSQPKSLV</sequence>
<reference evidence="4" key="1">
    <citation type="submission" date="2023-01" db="EMBL/GenBank/DDBJ databases">
        <title>Genome assembly of the deep-sea coral Lophelia pertusa.</title>
        <authorList>
            <person name="Herrera S."/>
            <person name="Cordes E."/>
        </authorList>
    </citation>
    <scope>NUCLEOTIDE SEQUENCE</scope>
    <source>
        <strain evidence="4">USNM1676648</strain>
        <tissue evidence="4">Polyp</tissue>
    </source>
</reference>
<comment type="caution">
    <text evidence="4">The sequence shown here is derived from an EMBL/GenBank/DDBJ whole genome shotgun (WGS) entry which is preliminary data.</text>
</comment>
<evidence type="ECO:0000256" key="2">
    <source>
        <dbReference type="SAM" id="MobiDB-lite"/>
    </source>
</evidence>
<evidence type="ECO:0000313" key="5">
    <source>
        <dbReference type="Proteomes" id="UP001163046"/>
    </source>
</evidence>